<dbReference type="InterPro" id="IPR053781">
    <property type="entry name" value="F-box_AtFBL13-like"/>
</dbReference>
<evidence type="ECO:0000313" key="3">
    <source>
        <dbReference type="Proteomes" id="UP000823674"/>
    </source>
</evidence>
<evidence type="ECO:0000313" key="2">
    <source>
        <dbReference type="EMBL" id="KAG5393870.1"/>
    </source>
</evidence>
<feature type="domain" description="F-box" evidence="1">
    <location>
        <begin position="22"/>
        <end position="75"/>
    </location>
</feature>
<dbReference type="EMBL" id="JADBGQ010000006">
    <property type="protein sequence ID" value="KAG5393870.1"/>
    <property type="molecule type" value="Genomic_DNA"/>
</dbReference>
<protein>
    <recommendedName>
        <fullName evidence="1">F-box domain-containing protein</fullName>
    </recommendedName>
</protein>
<dbReference type="PANTHER" id="PTHR31900:SF33">
    <property type="entry name" value="PROTEIN WITH RNI-LIKE_FBD-LIKE DOMAIN"/>
    <property type="match status" value="1"/>
</dbReference>
<accession>A0ABQ7M4Z8</accession>
<reference evidence="2 3" key="1">
    <citation type="submission" date="2021-03" db="EMBL/GenBank/DDBJ databases">
        <authorList>
            <person name="King G.J."/>
            <person name="Bancroft I."/>
            <person name="Baten A."/>
            <person name="Bloomfield J."/>
            <person name="Borpatragohain P."/>
            <person name="He Z."/>
            <person name="Irish N."/>
            <person name="Irwin J."/>
            <person name="Liu K."/>
            <person name="Mauleon R.P."/>
            <person name="Moore J."/>
            <person name="Morris R."/>
            <person name="Ostergaard L."/>
            <person name="Wang B."/>
            <person name="Wells R."/>
        </authorList>
    </citation>
    <scope>NUCLEOTIDE SEQUENCE [LARGE SCALE GENOMIC DNA]</scope>
    <source>
        <strain evidence="2">R-o-18</strain>
        <tissue evidence="2">Leaf</tissue>
    </source>
</reference>
<name>A0ABQ7M4Z8_BRACM</name>
<dbReference type="InterPro" id="IPR001810">
    <property type="entry name" value="F-box_dom"/>
</dbReference>
<dbReference type="SMART" id="SM00579">
    <property type="entry name" value="FBD"/>
    <property type="match status" value="2"/>
</dbReference>
<dbReference type="InterPro" id="IPR055411">
    <property type="entry name" value="LRR_FXL15/At3g58940/PEG3-like"/>
</dbReference>
<dbReference type="PANTHER" id="PTHR31900">
    <property type="entry name" value="F-BOX/RNI SUPERFAMILY PROTEIN-RELATED"/>
    <property type="match status" value="1"/>
</dbReference>
<dbReference type="Pfam" id="PF08387">
    <property type="entry name" value="FBD"/>
    <property type="match status" value="2"/>
</dbReference>
<dbReference type="Pfam" id="PF24758">
    <property type="entry name" value="LRR_At5g56370"/>
    <property type="match status" value="2"/>
</dbReference>
<gene>
    <name evidence="2" type="primary">A06p036240.1_BraROA</name>
    <name evidence="2" type="ORF">IGI04_023833</name>
</gene>
<dbReference type="InterPro" id="IPR032675">
    <property type="entry name" value="LRR_dom_sf"/>
</dbReference>
<comment type="caution">
    <text evidence="2">The sequence shown here is derived from an EMBL/GenBank/DDBJ whole genome shotgun (WGS) entry which is preliminary data.</text>
</comment>
<proteinExistence type="predicted"/>
<dbReference type="Gene3D" id="3.80.10.10">
    <property type="entry name" value="Ribonuclease Inhibitor"/>
    <property type="match status" value="2"/>
</dbReference>
<dbReference type="InterPro" id="IPR036047">
    <property type="entry name" value="F-box-like_dom_sf"/>
</dbReference>
<dbReference type="CDD" id="cd22160">
    <property type="entry name" value="F-box_AtFBL13-like"/>
    <property type="match status" value="1"/>
</dbReference>
<keyword evidence="3" id="KW-1185">Reference proteome</keyword>
<sequence length="883" mass="101085">MFTFMDAARVKPALSTNPPSEVDRLSSLPDSLIFQMFLNLPTKDVVQTSVLSTRWKTLWKDVHGLDLDTEDFNTHETFVSFVDNFLERNRGLSIHLFKVTCDSSYKPDLINRWVDTAVRLKVEHLDVSDNLSAEDIMMNPTVYTCSSLVSLRIVGMILPSPERVSLPSLKDIVLIVVEYTNPWALEKLISQCPVLEIVSIDRIYDDGMPILRVRSQSLLSFMHYWDTNDDYEKDRIVEIDAPMLKCLRISDGGTASFIIKNQPSLVEADIVTVFSWTTERLLQVANEIQKRDMVRVFSLGSLRSYMITQDMYNSRFNSYMWEMLPVFLEVCPNLKTLAVGTSENPKMVDLTVIARTWNLLSSLEHVDIERPLKGEALEMAIVGYLLENSPNLKKLSLSLHDSLKKGKSVHKLTLSLDDAPKKKESDIFIELLNFSRLSSSCQIIIFLNLPTKDVVQTSALSTRWTTLWKDVSGLDLDAEDFYIRETFVSFVDNFLERNHGLSIHRFKLKYDSFYFEEPTGLINGWVDTAARLKVEHLDVSDSFSEWDPMMNPTVLYTCSNLVSLRLMGMGLPNPERVSLPSLKTLVLILIEFTNKWALENFISKCPVLENFCFERSYDDGIPILRVHSKSLLTFMHDAGYHEDYEEEDRFVEIDAPMLKCLKISDDRTSSFIIKSPPSVVEADIDTVFNLTSERSLGIANEVQKREMVRDFLVGISKVKDMSISSSALEVIYDYSRYVQLPVFRNLYTLRVRFDSYMWEMLPVFLEVCLNLKTLVVGTSENPKMVDLTVIARPWNMLSSLEYVDIERPLKGEALEMTLVGYLLENSPNLKKLSLSLDDSLKKGESVHKLTLSLDDAPKKEESDIFIELLNFPRLSSSCQIIVR</sequence>
<dbReference type="Pfam" id="PF00646">
    <property type="entry name" value="F-box"/>
    <property type="match status" value="2"/>
</dbReference>
<dbReference type="Proteomes" id="UP000823674">
    <property type="component" value="Chromosome A06"/>
</dbReference>
<organism evidence="2 3">
    <name type="scientific">Brassica rapa subsp. trilocularis</name>
    <dbReference type="NCBI Taxonomy" id="1813537"/>
    <lineage>
        <taxon>Eukaryota</taxon>
        <taxon>Viridiplantae</taxon>
        <taxon>Streptophyta</taxon>
        <taxon>Embryophyta</taxon>
        <taxon>Tracheophyta</taxon>
        <taxon>Spermatophyta</taxon>
        <taxon>Magnoliopsida</taxon>
        <taxon>eudicotyledons</taxon>
        <taxon>Gunneridae</taxon>
        <taxon>Pentapetalae</taxon>
        <taxon>rosids</taxon>
        <taxon>malvids</taxon>
        <taxon>Brassicales</taxon>
        <taxon>Brassicaceae</taxon>
        <taxon>Brassiceae</taxon>
        <taxon>Brassica</taxon>
    </lineage>
</organism>
<dbReference type="PROSITE" id="PS50181">
    <property type="entry name" value="FBOX"/>
    <property type="match status" value="1"/>
</dbReference>
<dbReference type="InterPro" id="IPR050232">
    <property type="entry name" value="FBL13/AtMIF1-like"/>
</dbReference>
<dbReference type="SMART" id="SM00256">
    <property type="entry name" value="FBOX"/>
    <property type="match status" value="2"/>
</dbReference>
<dbReference type="SUPFAM" id="SSF52047">
    <property type="entry name" value="RNI-like"/>
    <property type="match status" value="2"/>
</dbReference>
<dbReference type="SUPFAM" id="SSF81383">
    <property type="entry name" value="F-box domain"/>
    <property type="match status" value="2"/>
</dbReference>
<evidence type="ECO:0000259" key="1">
    <source>
        <dbReference type="PROSITE" id="PS50181"/>
    </source>
</evidence>
<dbReference type="InterPro" id="IPR006566">
    <property type="entry name" value="FBD"/>
</dbReference>